<evidence type="ECO:0000313" key="2">
    <source>
        <dbReference type="EMBL" id="TMO69127.1"/>
    </source>
</evidence>
<accession>A0A5S3V215</accession>
<sequence length="88" mass="9711">MALAAHLSKSNENSLEARVNNFRVAFAAYRDIQASQSLHQQAQMQDTLGTKEELTEANTIVKNSLDMAAKDFSKSELEQAQKLGLISN</sequence>
<protein>
    <submittedName>
        <fullName evidence="1">Uncharacterized protein</fullName>
    </submittedName>
</protein>
<dbReference type="Proteomes" id="UP000307217">
    <property type="component" value="Unassembled WGS sequence"/>
</dbReference>
<organism evidence="1 4">
    <name type="scientific">Pseudoalteromonas aurantia</name>
    <dbReference type="NCBI Taxonomy" id="43654"/>
    <lineage>
        <taxon>Bacteria</taxon>
        <taxon>Pseudomonadati</taxon>
        <taxon>Pseudomonadota</taxon>
        <taxon>Gammaproteobacteria</taxon>
        <taxon>Alteromonadales</taxon>
        <taxon>Pseudoalteromonadaceae</taxon>
        <taxon>Pseudoalteromonas</taxon>
    </lineage>
</organism>
<dbReference type="AlphaFoldDB" id="A0A5S3V215"/>
<gene>
    <name evidence="1" type="ORF">CWC19_18320</name>
    <name evidence="2" type="ORF">CWC20_20980</name>
</gene>
<reference evidence="3 4" key="1">
    <citation type="submission" date="2018-01" db="EMBL/GenBank/DDBJ databases">
        <authorList>
            <person name="Paulsen S."/>
            <person name="Gram L.K."/>
        </authorList>
    </citation>
    <scope>NUCLEOTIDE SEQUENCE [LARGE SCALE GENOMIC DNA]</scope>
    <source>
        <strain evidence="1 4">S3790</strain>
        <strain evidence="2 3">S3895</strain>
    </source>
</reference>
<dbReference type="Proteomes" id="UP000307164">
    <property type="component" value="Unassembled WGS sequence"/>
</dbReference>
<dbReference type="RefSeq" id="WP_138593284.1">
    <property type="nucleotide sequence ID" value="NZ_PNBW01000186.1"/>
</dbReference>
<evidence type="ECO:0000313" key="4">
    <source>
        <dbReference type="Proteomes" id="UP000307217"/>
    </source>
</evidence>
<comment type="caution">
    <text evidence="1">The sequence shown here is derived from an EMBL/GenBank/DDBJ whole genome shotgun (WGS) entry which is preliminary data.</text>
</comment>
<keyword evidence="3" id="KW-1185">Reference proteome</keyword>
<reference evidence="4" key="2">
    <citation type="submission" date="2019-06" db="EMBL/GenBank/DDBJ databases">
        <title>Co-occurence of chitin degradation, pigmentation and bioactivity in marine Pseudoalteromonas.</title>
        <authorList>
            <person name="Sonnenschein E.C."/>
            <person name="Bech P.K."/>
        </authorList>
    </citation>
    <scope>NUCLEOTIDE SEQUENCE [LARGE SCALE GENOMIC DNA]</scope>
    <source>
        <strain evidence="4">S3790</strain>
    </source>
</reference>
<name>A0A5S3V215_9GAMM</name>
<reference evidence="1" key="3">
    <citation type="submission" date="2019-09" db="EMBL/GenBank/DDBJ databases">
        <title>Co-occurence of chitin degradation, pigmentation and bioactivity in marine Pseudoalteromonas.</title>
        <authorList>
            <person name="Sonnenschein E.C."/>
            <person name="Bech P.K."/>
        </authorList>
    </citation>
    <scope>NUCLEOTIDE SEQUENCE</scope>
    <source>
        <strain evidence="1">S3790</strain>
        <strain evidence="2 3">S3895</strain>
    </source>
</reference>
<evidence type="ECO:0000313" key="3">
    <source>
        <dbReference type="Proteomes" id="UP000307164"/>
    </source>
</evidence>
<dbReference type="EMBL" id="PNBX01000105">
    <property type="protein sequence ID" value="TMO64566.1"/>
    <property type="molecule type" value="Genomic_DNA"/>
</dbReference>
<evidence type="ECO:0000313" key="1">
    <source>
        <dbReference type="EMBL" id="TMO64566.1"/>
    </source>
</evidence>
<proteinExistence type="predicted"/>
<dbReference type="EMBL" id="PNBW01000186">
    <property type="protein sequence ID" value="TMO69127.1"/>
    <property type="molecule type" value="Genomic_DNA"/>
</dbReference>